<evidence type="ECO:0000313" key="3">
    <source>
        <dbReference type="EMBL" id="BAJ62241.1"/>
    </source>
</evidence>
<gene>
    <name evidence="3" type="ordered locus">ANT_02070</name>
</gene>
<dbReference type="SMART" id="SM00065">
    <property type="entry name" value="GAF"/>
    <property type="match status" value="1"/>
</dbReference>
<proteinExistence type="predicted"/>
<dbReference type="OrthoDB" id="9804863at2"/>
<name>E8MZ98_ANATU</name>
<dbReference type="STRING" id="926569.ANT_02070"/>
<dbReference type="PANTHER" id="PTHR45228">
    <property type="entry name" value="CYCLIC DI-GMP PHOSPHODIESTERASE TM_0186-RELATED"/>
    <property type="match status" value="1"/>
</dbReference>
<evidence type="ECO:0000259" key="2">
    <source>
        <dbReference type="PROSITE" id="PS51832"/>
    </source>
</evidence>
<dbReference type="CDD" id="cd00077">
    <property type="entry name" value="HDc"/>
    <property type="match status" value="1"/>
</dbReference>
<feature type="domain" description="HD" evidence="1">
    <location>
        <begin position="221"/>
        <end position="343"/>
    </location>
</feature>
<organism evidence="3 4">
    <name type="scientific">Anaerolinea thermophila (strain DSM 14523 / JCM 11388 / NBRC 100420 / UNI-1)</name>
    <dbReference type="NCBI Taxonomy" id="926569"/>
    <lineage>
        <taxon>Bacteria</taxon>
        <taxon>Bacillati</taxon>
        <taxon>Chloroflexota</taxon>
        <taxon>Anaerolineae</taxon>
        <taxon>Anaerolineales</taxon>
        <taxon>Anaerolineaceae</taxon>
        <taxon>Anaerolinea</taxon>
    </lineage>
</organism>
<dbReference type="InterPro" id="IPR029016">
    <property type="entry name" value="GAF-like_dom_sf"/>
</dbReference>
<dbReference type="InterPro" id="IPR006675">
    <property type="entry name" value="HDIG_dom"/>
</dbReference>
<dbReference type="InParanoid" id="E8MZ98"/>
<dbReference type="InterPro" id="IPR003018">
    <property type="entry name" value="GAF"/>
</dbReference>
<dbReference type="Pfam" id="PF13487">
    <property type="entry name" value="HD_5"/>
    <property type="match status" value="1"/>
</dbReference>
<dbReference type="NCBIfam" id="TIGR00277">
    <property type="entry name" value="HDIG"/>
    <property type="match status" value="1"/>
</dbReference>
<dbReference type="SMART" id="SM00471">
    <property type="entry name" value="HDc"/>
    <property type="match status" value="1"/>
</dbReference>
<dbReference type="InterPro" id="IPR003607">
    <property type="entry name" value="HD/PDEase_dom"/>
</dbReference>
<dbReference type="PANTHER" id="PTHR45228:SF4">
    <property type="entry name" value="LIPOPROTEIN"/>
    <property type="match status" value="1"/>
</dbReference>
<dbReference type="InterPro" id="IPR052020">
    <property type="entry name" value="Cyclic_di-GMP/3'3'-cGAMP_PDE"/>
</dbReference>
<dbReference type="InterPro" id="IPR006674">
    <property type="entry name" value="HD_domain"/>
</dbReference>
<dbReference type="KEGG" id="atm:ANT_02070"/>
<reference evidence="3 4" key="1">
    <citation type="submission" date="2010-12" db="EMBL/GenBank/DDBJ databases">
        <title>Whole genome sequence of Anaerolinea thermophila UNI-1.</title>
        <authorList>
            <person name="Narita-Yamada S."/>
            <person name="Kishi E."/>
            <person name="Watanabe Y."/>
            <person name="Takasaki K."/>
            <person name="Ankai A."/>
            <person name="Oguchi A."/>
            <person name="Fukui S."/>
            <person name="Takahashi M."/>
            <person name="Yashiro I."/>
            <person name="Hosoyama A."/>
            <person name="Sekiguchi Y."/>
            <person name="Hanada S."/>
            <person name="Fujita N."/>
        </authorList>
    </citation>
    <scope>NUCLEOTIDE SEQUENCE [LARGE SCALE GENOMIC DNA]</scope>
    <source>
        <strain evidence="4">DSM 14523 / JCM 11388 / NBRC 100420 / UNI-1</strain>
    </source>
</reference>
<dbReference type="HOGENOM" id="CLU_000445_92_13_0"/>
<dbReference type="InterPro" id="IPR037522">
    <property type="entry name" value="HD_GYP_dom"/>
</dbReference>
<dbReference type="AlphaFoldDB" id="E8MZ98"/>
<dbReference type="Gene3D" id="3.30.450.40">
    <property type="match status" value="1"/>
</dbReference>
<dbReference type="SUPFAM" id="SSF55781">
    <property type="entry name" value="GAF domain-like"/>
    <property type="match status" value="1"/>
</dbReference>
<keyword evidence="4" id="KW-1185">Reference proteome</keyword>
<dbReference type="SUPFAM" id="SSF109604">
    <property type="entry name" value="HD-domain/PDEase-like"/>
    <property type="match status" value="1"/>
</dbReference>
<evidence type="ECO:0000259" key="1">
    <source>
        <dbReference type="PROSITE" id="PS51831"/>
    </source>
</evidence>
<feature type="domain" description="HD-GYP" evidence="2">
    <location>
        <begin position="199"/>
        <end position="383"/>
    </location>
</feature>
<evidence type="ECO:0000313" key="4">
    <source>
        <dbReference type="Proteomes" id="UP000008922"/>
    </source>
</evidence>
<protein>
    <submittedName>
        <fullName evidence="3">Uncharacterized protein</fullName>
    </submittedName>
</protein>
<dbReference type="EMBL" id="AP012029">
    <property type="protein sequence ID" value="BAJ62241.1"/>
    <property type="molecule type" value="Genomic_DNA"/>
</dbReference>
<dbReference type="Pfam" id="PF01590">
    <property type="entry name" value="GAF"/>
    <property type="match status" value="1"/>
</dbReference>
<dbReference type="PROSITE" id="PS51832">
    <property type="entry name" value="HD_GYP"/>
    <property type="match status" value="1"/>
</dbReference>
<dbReference type="PROSITE" id="PS51831">
    <property type="entry name" value="HD"/>
    <property type="match status" value="1"/>
</dbReference>
<dbReference type="eggNOG" id="COG3437">
    <property type="taxonomic scope" value="Bacteria"/>
</dbReference>
<sequence>MMGELSMALNQHLRQNLHLVETSTAPTLDEHFADLFNLSRLLNQTNRLEQILKTIARHSLSLLQVVYCRILTLEEDGRLITRLVEIDERLPELQRRRLERLPAALREYHRALHSQGVVVYQAYDFVYTPMVRQNLGLNDLNSLCLVPMRVADETIGLMVLGDHWRKEEALFNEERIRLAVMIADQAAAAIHRTLLNARLHESQVTAIRALVAMLEQRDLYTGDHSRRMTELAGKLAHQMGCPPEEVEAVRWAAILHDLGKVGIPDETLRKPAELSAEEWKLMKTHPLKGAEIILMLSGLEHVAMLVLAHHERFDGTGYPYGLSGNRIPLGARILAVVDAYTAMTDGRVYRPAISHPEALAELRRCAGSHFDPQVVEAFLALFN</sequence>
<accession>E8MZ98</accession>
<dbReference type="Gene3D" id="1.10.3210.10">
    <property type="entry name" value="Hypothetical protein af1432"/>
    <property type="match status" value="1"/>
</dbReference>
<dbReference type="Proteomes" id="UP000008922">
    <property type="component" value="Chromosome"/>
</dbReference>
<dbReference type="eggNOG" id="COG2203">
    <property type="taxonomic scope" value="Bacteria"/>
</dbReference>